<evidence type="ECO:0000256" key="1">
    <source>
        <dbReference type="SAM" id="MobiDB-lite"/>
    </source>
</evidence>
<name>A0A8K0PLH3_9PEZI</name>
<reference evidence="2" key="1">
    <citation type="submission" date="2021-07" db="EMBL/GenBank/DDBJ databases">
        <title>Elsinoe batatas strain:CRI-CJ2 Genome sequencing and assembly.</title>
        <authorList>
            <person name="Huang L."/>
        </authorList>
    </citation>
    <scope>NUCLEOTIDE SEQUENCE</scope>
    <source>
        <strain evidence="2">CRI-CJ2</strain>
    </source>
</reference>
<proteinExistence type="predicted"/>
<protein>
    <submittedName>
        <fullName evidence="2">Uncharacterized protein</fullName>
    </submittedName>
</protein>
<keyword evidence="3" id="KW-1185">Reference proteome</keyword>
<feature type="compositionally biased region" description="Basic and acidic residues" evidence="1">
    <location>
        <begin position="21"/>
        <end position="32"/>
    </location>
</feature>
<organism evidence="2 3">
    <name type="scientific">Elsinoe batatas</name>
    <dbReference type="NCBI Taxonomy" id="2601811"/>
    <lineage>
        <taxon>Eukaryota</taxon>
        <taxon>Fungi</taxon>
        <taxon>Dikarya</taxon>
        <taxon>Ascomycota</taxon>
        <taxon>Pezizomycotina</taxon>
        <taxon>Dothideomycetes</taxon>
        <taxon>Dothideomycetidae</taxon>
        <taxon>Myriangiales</taxon>
        <taxon>Elsinoaceae</taxon>
        <taxon>Elsinoe</taxon>
    </lineage>
</organism>
<dbReference type="EMBL" id="JAESVG020000002">
    <property type="protein sequence ID" value="KAG8629939.1"/>
    <property type="molecule type" value="Genomic_DNA"/>
</dbReference>
<evidence type="ECO:0000313" key="3">
    <source>
        <dbReference type="Proteomes" id="UP000809789"/>
    </source>
</evidence>
<evidence type="ECO:0000313" key="2">
    <source>
        <dbReference type="EMBL" id="KAG8629939.1"/>
    </source>
</evidence>
<dbReference type="Proteomes" id="UP000809789">
    <property type="component" value="Unassembled WGS sequence"/>
</dbReference>
<sequence>MPLQMVIRTLAKASSGNASRSLERRHAEKHDQMPTPSLQDNVRGRPGSTRVLIFESVRSCAARLREAVQAEVAMPIACLQRHESRSRSMIYYGRLSSFQPGGILGCRLESTLGCPEAVERIGLSEGILFCRG</sequence>
<accession>A0A8K0PLH3</accession>
<comment type="caution">
    <text evidence="2">The sequence shown here is derived from an EMBL/GenBank/DDBJ whole genome shotgun (WGS) entry which is preliminary data.</text>
</comment>
<dbReference type="AlphaFoldDB" id="A0A8K0PLH3"/>
<gene>
    <name evidence="2" type="ORF">KVT40_001558</name>
</gene>
<feature type="region of interest" description="Disordered" evidence="1">
    <location>
        <begin position="14"/>
        <end position="45"/>
    </location>
</feature>